<dbReference type="OMA" id="YGGMEWI"/>
<dbReference type="AlphaFoldDB" id="A0A3E2GZ37"/>
<dbReference type="SMART" id="SM00636">
    <property type="entry name" value="Glyco_18"/>
    <property type="match status" value="1"/>
</dbReference>
<dbReference type="GO" id="GO:0000272">
    <property type="term" value="P:polysaccharide catabolic process"/>
    <property type="evidence" value="ECO:0007669"/>
    <property type="project" value="UniProtKB-KW"/>
</dbReference>
<evidence type="ECO:0000259" key="12">
    <source>
        <dbReference type="PROSITE" id="PS51910"/>
    </source>
</evidence>
<evidence type="ECO:0000256" key="10">
    <source>
        <dbReference type="ARBA" id="ARBA00023326"/>
    </source>
</evidence>
<evidence type="ECO:0000313" key="13">
    <source>
        <dbReference type="EMBL" id="RFU26003.1"/>
    </source>
</evidence>
<keyword evidence="6" id="KW-0378">Hydrolase</keyword>
<dbReference type="FunFam" id="3.10.50.10:FF:000005">
    <property type="entry name" value="Endochitinase B1"/>
    <property type="match status" value="1"/>
</dbReference>
<evidence type="ECO:0000256" key="5">
    <source>
        <dbReference type="ARBA" id="ARBA00022525"/>
    </source>
</evidence>
<dbReference type="CDD" id="cd06548">
    <property type="entry name" value="GH18_chitinase"/>
    <property type="match status" value="1"/>
</dbReference>
<dbReference type="InterPro" id="IPR050314">
    <property type="entry name" value="Glycosyl_Hydrlase_18"/>
</dbReference>
<protein>
    <recommendedName>
        <fullName evidence="4">chitinase</fullName>
        <ecNumber evidence="4">3.2.1.14</ecNumber>
    </recommendedName>
</protein>
<dbReference type="EC" id="3.2.1.14" evidence="4"/>
<dbReference type="Gene3D" id="3.20.20.80">
    <property type="entry name" value="Glycosidases"/>
    <property type="match status" value="1"/>
</dbReference>
<sequence length="389" mass="42858">MLYKNTILPLLSGFAVVLGYDERDISGNSNAIYRSAAYYVNWAVSRDFTPQDLPADKLTHVLYAFANIMPDTGKVYLSNNTADTEIRFPGDSLEESGTNLYGCFKQLYLLKKKNRNLKILLSIGGWTYSSNFAAPASSNVTRSQFASTAVSLVADLGLDGLEIDWEYPASDADAANFVLLLQVVREALDNYGNSLQPPYNFTLTTTCPSGPSNYQILHIDDMDQYIDFWNLLAYDYAGSWSTVAANQANLFTSTTNPASTLFDTQTSVAYYISQVYGRSFELTNGLGLSFNGVGPGTEEVGVYDYKVLPLYGATEFNDNMTGSSYSYDPAKRELVSYDTAIIAQQKAAWVIENGLGGIAWWESSADATGNQSLIENVARALPDFRRIRS</sequence>
<keyword evidence="7" id="KW-0146">Chitin degradation</keyword>
<keyword evidence="14" id="KW-1185">Reference proteome</keyword>
<keyword evidence="10" id="KW-0624">Polysaccharide degradation</keyword>
<dbReference type="PANTHER" id="PTHR11177">
    <property type="entry name" value="CHITINASE"/>
    <property type="match status" value="1"/>
</dbReference>
<evidence type="ECO:0000256" key="9">
    <source>
        <dbReference type="ARBA" id="ARBA00023295"/>
    </source>
</evidence>
<comment type="catalytic activity">
    <reaction evidence="1">
        <text>Random endo-hydrolysis of N-acetyl-beta-D-glucosaminide (1-&gt;4)-beta-linkages in chitin and chitodextrins.</text>
        <dbReference type="EC" id="3.2.1.14"/>
    </reaction>
</comment>
<evidence type="ECO:0000256" key="3">
    <source>
        <dbReference type="ARBA" id="ARBA00008682"/>
    </source>
</evidence>
<dbReference type="InterPro" id="IPR001223">
    <property type="entry name" value="Glyco_hydro18_cat"/>
</dbReference>
<name>A0A3E2GZ37_SCYLI</name>
<dbReference type="Gene3D" id="3.10.50.10">
    <property type="match status" value="1"/>
</dbReference>
<dbReference type="SUPFAM" id="SSF51445">
    <property type="entry name" value="(Trans)glycosidases"/>
    <property type="match status" value="1"/>
</dbReference>
<reference evidence="13 14" key="1">
    <citation type="submission" date="2018-05" db="EMBL/GenBank/DDBJ databases">
        <title>Draft genome sequence of Scytalidium lignicola DSM 105466, a ubiquitous saprotrophic fungus.</title>
        <authorList>
            <person name="Buettner E."/>
            <person name="Gebauer A.M."/>
            <person name="Hofrichter M."/>
            <person name="Liers C."/>
            <person name="Kellner H."/>
        </authorList>
    </citation>
    <scope>NUCLEOTIDE SEQUENCE [LARGE SCALE GENOMIC DNA]</scope>
    <source>
        <strain evidence="13 14">DSM 105466</strain>
    </source>
</reference>
<dbReference type="SUPFAM" id="SSF54556">
    <property type="entry name" value="Chitinase insertion domain"/>
    <property type="match status" value="1"/>
</dbReference>
<dbReference type="OrthoDB" id="76388at2759"/>
<keyword evidence="9" id="KW-0326">Glycosidase</keyword>
<evidence type="ECO:0000256" key="4">
    <source>
        <dbReference type="ARBA" id="ARBA00012729"/>
    </source>
</evidence>
<dbReference type="Proteomes" id="UP000258309">
    <property type="component" value="Unassembled WGS sequence"/>
</dbReference>
<dbReference type="InterPro" id="IPR029070">
    <property type="entry name" value="Chitinase_insertion_sf"/>
</dbReference>
<evidence type="ECO:0000256" key="1">
    <source>
        <dbReference type="ARBA" id="ARBA00000822"/>
    </source>
</evidence>
<feature type="signal peptide" evidence="11">
    <location>
        <begin position="1"/>
        <end position="19"/>
    </location>
</feature>
<keyword evidence="8" id="KW-0119">Carbohydrate metabolism</keyword>
<evidence type="ECO:0000256" key="11">
    <source>
        <dbReference type="SAM" id="SignalP"/>
    </source>
</evidence>
<dbReference type="InterPro" id="IPR017853">
    <property type="entry name" value="GH"/>
</dbReference>
<evidence type="ECO:0000256" key="2">
    <source>
        <dbReference type="ARBA" id="ARBA00004613"/>
    </source>
</evidence>
<accession>A0A3E2GZ37</accession>
<dbReference type="PANTHER" id="PTHR11177:SF317">
    <property type="entry name" value="CHITINASE 12-RELATED"/>
    <property type="match status" value="1"/>
</dbReference>
<feature type="chain" id="PRO_5017762527" description="chitinase" evidence="11">
    <location>
        <begin position="20"/>
        <end position="389"/>
    </location>
</feature>
<feature type="non-terminal residue" evidence="13">
    <location>
        <position position="389"/>
    </location>
</feature>
<dbReference type="GO" id="GO:0008843">
    <property type="term" value="F:endochitinase activity"/>
    <property type="evidence" value="ECO:0007669"/>
    <property type="project" value="UniProtKB-EC"/>
</dbReference>
<organism evidence="13 14">
    <name type="scientific">Scytalidium lignicola</name>
    <name type="common">Hyphomycete</name>
    <dbReference type="NCBI Taxonomy" id="5539"/>
    <lineage>
        <taxon>Eukaryota</taxon>
        <taxon>Fungi</taxon>
        <taxon>Dikarya</taxon>
        <taxon>Ascomycota</taxon>
        <taxon>Pezizomycotina</taxon>
        <taxon>Leotiomycetes</taxon>
        <taxon>Leotiomycetes incertae sedis</taxon>
        <taxon>Scytalidium</taxon>
    </lineage>
</organism>
<dbReference type="STRING" id="5539.A0A3E2GZ37"/>
<dbReference type="InterPro" id="IPR011583">
    <property type="entry name" value="Chitinase_II/V-like_cat"/>
</dbReference>
<evidence type="ECO:0000256" key="6">
    <source>
        <dbReference type="ARBA" id="ARBA00022801"/>
    </source>
</evidence>
<evidence type="ECO:0000313" key="14">
    <source>
        <dbReference type="Proteomes" id="UP000258309"/>
    </source>
</evidence>
<evidence type="ECO:0000256" key="8">
    <source>
        <dbReference type="ARBA" id="ARBA00023277"/>
    </source>
</evidence>
<keyword evidence="11" id="KW-0732">Signal</keyword>
<dbReference type="GO" id="GO:0005576">
    <property type="term" value="C:extracellular region"/>
    <property type="evidence" value="ECO:0007669"/>
    <property type="project" value="UniProtKB-SubCell"/>
</dbReference>
<dbReference type="PROSITE" id="PS51910">
    <property type="entry name" value="GH18_2"/>
    <property type="match status" value="1"/>
</dbReference>
<feature type="domain" description="GH18" evidence="12">
    <location>
        <begin position="33"/>
        <end position="384"/>
    </location>
</feature>
<keyword evidence="5" id="KW-0964">Secreted</keyword>
<dbReference type="Pfam" id="PF00704">
    <property type="entry name" value="Glyco_hydro_18"/>
    <property type="match status" value="1"/>
</dbReference>
<dbReference type="FunFam" id="3.20.20.80:FF:000075">
    <property type="entry name" value="Sporulation-specific chitinase"/>
    <property type="match status" value="1"/>
</dbReference>
<gene>
    <name evidence="13" type="ORF">B7463_g10336</name>
</gene>
<proteinExistence type="inferred from homology"/>
<dbReference type="GO" id="GO:0008061">
    <property type="term" value="F:chitin binding"/>
    <property type="evidence" value="ECO:0007669"/>
    <property type="project" value="InterPro"/>
</dbReference>
<evidence type="ECO:0000256" key="7">
    <source>
        <dbReference type="ARBA" id="ARBA00023024"/>
    </source>
</evidence>
<comment type="subcellular location">
    <subcellularLocation>
        <location evidence="2">Secreted</location>
    </subcellularLocation>
</comment>
<dbReference type="EMBL" id="NCSJ02000291">
    <property type="protein sequence ID" value="RFU26003.1"/>
    <property type="molecule type" value="Genomic_DNA"/>
</dbReference>
<comment type="caution">
    <text evidence="13">The sequence shown here is derived from an EMBL/GenBank/DDBJ whole genome shotgun (WGS) entry which is preliminary data.</text>
</comment>
<dbReference type="GO" id="GO:0006032">
    <property type="term" value="P:chitin catabolic process"/>
    <property type="evidence" value="ECO:0007669"/>
    <property type="project" value="UniProtKB-KW"/>
</dbReference>
<comment type="similarity">
    <text evidence="3">Belongs to the glycosyl hydrolase 18 family. Chitinase class V subfamily.</text>
</comment>
<feature type="non-terminal residue" evidence="13">
    <location>
        <position position="1"/>
    </location>
</feature>